<dbReference type="OMA" id="RCMMAEV"/>
<dbReference type="Gene3D" id="3.75.10.10">
    <property type="entry name" value="L-arginine/glycine Amidinotransferase, Chain A"/>
    <property type="match status" value="1"/>
</dbReference>
<dbReference type="OrthoDB" id="14321at2759"/>
<gene>
    <name evidence="1" type="ORF">Fcan01_12889</name>
</gene>
<dbReference type="InterPro" id="IPR014541">
    <property type="entry name" value="Amdntrnsf_FN0238"/>
</dbReference>
<evidence type="ECO:0000313" key="1">
    <source>
        <dbReference type="EMBL" id="OXA51753.1"/>
    </source>
</evidence>
<dbReference type="Pfam" id="PF19420">
    <property type="entry name" value="DDAH_eukar"/>
    <property type="match status" value="1"/>
</dbReference>
<organism evidence="1 2">
    <name type="scientific">Folsomia candida</name>
    <name type="common">Springtail</name>
    <dbReference type="NCBI Taxonomy" id="158441"/>
    <lineage>
        <taxon>Eukaryota</taxon>
        <taxon>Metazoa</taxon>
        <taxon>Ecdysozoa</taxon>
        <taxon>Arthropoda</taxon>
        <taxon>Hexapoda</taxon>
        <taxon>Collembola</taxon>
        <taxon>Entomobryomorpha</taxon>
        <taxon>Isotomoidea</taxon>
        <taxon>Isotomidae</taxon>
        <taxon>Proisotominae</taxon>
        <taxon>Folsomia</taxon>
    </lineage>
</organism>
<comment type="caution">
    <text evidence="1">The sequence shown here is derived from an EMBL/GenBank/DDBJ whole genome shotgun (WGS) entry which is preliminary data.</text>
</comment>
<dbReference type="SUPFAM" id="SSF55909">
    <property type="entry name" value="Pentein"/>
    <property type="match status" value="1"/>
</dbReference>
<dbReference type="EMBL" id="LNIX01000007">
    <property type="protein sequence ID" value="OXA51753.1"/>
    <property type="molecule type" value="Genomic_DNA"/>
</dbReference>
<protein>
    <submittedName>
        <fullName evidence="1">Phagocyte signaling-impaired protein</fullName>
    </submittedName>
</protein>
<keyword evidence="2" id="KW-1185">Reference proteome</keyword>
<dbReference type="NCBIfam" id="NF046062">
    <property type="entry name" value="citrull_CtlX"/>
    <property type="match status" value="1"/>
</dbReference>
<dbReference type="PANTHER" id="PTHR43224">
    <property type="entry name" value="AMIDINOTRANSFERASE"/>
    <property type="match status" value="1"/>
</dbReference>
<proteinExistence type="predicted"/>
<reference evidence="1 2" key="1">
    <citation type="submission" date="2015-12" db="EMBL/GenBank/DDBJ databases">
        <title>The genome of Folsomia candida.</title>
        <authorList>
            <person name="Faddeeva A."/>
            <person name="Derks M.F."/>
            <person name="Anvar Y."/>
            <person name="Smit S."/>
            <person name="Van Straalen N."/>
            <person name="Roelofs D."/>
        </authorList>
    </citation>
    <scope>NUCLEOTIDE SEQUENCE [LARGE SCALE GENOMIC DNA]</scope>
    <source>
        <strain evidence="1 2">VU population</strain>
        <tissue evidence="1">Whole body</tissue>
    </source>
</reference>
<dbReference type="Proteomes" id="UP000198287">
    <property type="component" value="Unassembled WGS sequence"/>
</dbReference>
<dbReference type="PIRSF" id="PIRSF028188">
    <property type="entry name" value="Amdntrnsf_FN0238"/>
    <property type="match status" value="1"/>
</dbReference>
<sequence>MTNVQTCRVPVTKLMYARTKHTKSLSVVSHKLNTDQTQNQLIKCHTNSLDVDKMSQCTNKLLMIRPVRFGFNPETAIDNAFQQLDDSVTPKDVQKKALEEFDTFVNKLKECGVSVHVVQDTLNPHTPDSIFPNNWISFHDDFTICIYPMAAKTRRLERKSCVLQYIEQVFQVKTVLDLSRYEQFGKFLEGTGSMVLDRTHRIAYASISERTDEELFEKFCKLMGFKPVTFHSEDEFGKAIYHTNVMMCIADKYAIVCLEALKDPSEREMLRKELEDSGKVVISLVYKQMNNFGGNMLQVKVKGGNNLCVMSTKAYESLDFEQIAKIEKFDTILHSDLTTIEANGGGSARCMIAEIFLPLNT</sequence>
<dbReference type="PANTHER" id="PTHR43224:SF1">
    <property type="entry name" value="AMIDINOTRANSFERASE"/>
    <property type="match status" value="1"/>
</dbReference>
<dbReference type="AlphaFoldDB" id="A0A226E2F9"/>
<evidence type="ECO:0000313" key="2">
    <source>
        <dbReference type="Proteomes" id="UP000198287"/>
    </source>
</evidence>
<accession>A0A226E2F9</accession>
<name>A0A226E2F9_FOLCA</name>